<proteinExistence type="predicted"/>
<feature type="compositionally biased region" description="Low complexity" evidence="1">
    <location>
        <begin position="15"/>
        <end position="24"/>
    </location>
</feature>
<keyword evidence="2" id="KW-0812">Transmembrane</keyword>
<sequence length="331" mass="36803">MAPVGAKRPLEEQTASKANAAPAAKKGRKPKVPAEIKLQPIKKTLNGHVKTLARMVNRDWHDGYEEQGEELAAYLGNLSAPLQAVYDVGIVQNTAHSACHDVLMCIADTWENMKSIPARCDIEETAKEMGGNEIQIALTKWEKDATKTFQGTPVDPLAYMWRLLLHSAAANAATKDEDLLQWIKDATDYGADILDDQEPDDDEEELVIVNVDKHMKAGLDRLKQLHAQEDKWTSLPTHKKVNPGALLFTFSSFVYFLILPFFPNPKMCTRRSGRSTDVLTGRSTCGLGTTPMTSSAFGSQLIRSTKRSACKMIRRLATASRDFLHICNRHQ</sequence>
<dbReference type="Proteomes" id="UP000054558">
    <property type="component" value="Unassembled WGS sequence"/>
</dbReference>
<dbReference type="AlphaFoldDB" id="A0A1Y1I2J9"/>
<feature type="transmembrane region" description="Helical" evidence="2">
    <location>
        <begin position="244"/>
        <end position="262"/>
    </location>
</feature>
<evidence type="ECO:0000256" key="1">
    <source>
        <dbReference type="SAM" id="MobiDB-lite"/>
    </source>
</evidence>
<evidence type="ECO:0000256" key="2">
    <source>
        <dbReference type="SAM" id="Phobius"/>
    </source>
</evidence>
<dbReference type="EMBL" id="DF237170">
    <property type="protein sequence ID" value="GAQ85155.1"/>
    <property type="molecule type" value="Genomic_DNA"/>
</dbReference>
<accession>A0A1Y1I2J9</accession>
<name>A0A1Y1I2J9_KLENI</name>
<keyword evidence="2" id="KW-1133">Transmembrane helix</keyword>
<keyword evidence="2" id="KW-0472">Membrane</keyword>
<keyword evidence="4" id="KW-1185">Reference proteome</keyword>
<protein>
    <submittedName>
        <fullName evidence="3">Uncharacterized protein</fullName>
    </submittedName>
</protein>
<gene>
    <name evidence="3" type="ORF">KFL_002210210</name>
</gene>
<evidence type="ECO:0000313" key="4">
    <source>
        <dbReference type="Proteomes" id="UP000054558"/>
    </source>
</evidence>
<evidence type="ECO:0000313" key="3">
    <source>
        <dbReference type="EMBL" id="GAQ85155.1"/>
    </source>
</evidence>
<organism evidence="3 4">
    <name type="scientific">Klebsormidium nitens</name>
    <name type="common">Green alga</name>
    <name type="synonym">Ulothrix nitens</name>
    <dbReference type="NCBI Taxonomy" id="105231"/>
    <lineage>
        <taxon>Eukaryota</taxon>
        <taxon>Viridiplantae</taxon>
        <taxon>Streptophyta</taxon>
        <taxon>Klebsormidiophyceae</taxon>
        <taxon>Klebsormidiales</taxon>
        <taxon>Klebsormidiaceae</taxon>
        <taxon>Klebsormidium</taxon>
    </lineage>
</organism>
<feature type="region of interest" description="Disordered" evidence="1">
    <location>
        <begin position="1"/>
        <end position="32"/>
    </location>
</feature>
<reference evidence="3 4" key="1">
    <citation type="journal article" date="2014" name="Nat. Commun.">
        <title>Klebsormidium flaccidum genome reveals primary factors for plant terrestrial adaptation.</title>
        <authorList>
            <person name="Hori K."/>
            <person name="Maruyama F."/>
            <person name="Fujisawa T."/>
            <person name="Togashi T."/>
            <person name="Yamamoto N."/>
            <person name="Seo M."/>
            <person name="Sato S."/>
            <person name="Yamada T."/>
            <person name="Mori H."/>
            <person name="Tajima N."/>
            <person name="Moriyama T."/>
            <person name="Ikeuchi M."/>
            <person name="Watanabe M."/>
            <person name="Wada H."/>
            <person name="Kobayashi K."/>
            <person name="Saito M."/>
            <person name="Masuda T."/>
            <person name="Sasaki-Sekimoto Y."/>
            <person name="Mashiguchi K."/>
            <person name="Awai K."/>
            <person name="Shimojima M."/>
            <person name="Masuda S."/>
            <person name="Iwai M."/>
            <person name="Nobusawa T."/>
            <person name="Narise T."/>
            <person name="Kondo S."/>
            <person name="Saito H."/>
            <person name="Sato R."/>
            <person name="Murakawa M."/>
            <person name="Ihara Y."/>
            <person name="Oshima-Yamada Y."/>
            <person name="Ohtaka K."/>
            <person name="Satoh M."/>
            <person name="Sonobe K."/>
            <person name="Ishii M."/>
            <person name="Ohtani R."/>
            <person name="Kanamori-Sato M."/>
            <person name="Honoki R."/>
            <person name="Miyazaki D."/>
            <person name="Mochizuki H."/>
            <person name="Umetsu J."/>
            <person name="Higashi K."/>
            <person name="Shibata D."/>
            <person name="Kamiya Y."/>
            <person name="Sato N."/>
            <person name="Nakamura Y."/>
            <person name="Tabata S."/>
            <person name="Ida S."/>
            <person name="Kurokawa K."/>
            <person name="Ohta H."/>
        </authorList>
    </citation>
    <scope>NUCLEOTIDE SEQUENCE [LARGE SCALE GENOMIC DNA]</scope>
    <source>
        <strain evidence="3 4">NIES-2285</strain>
    </source>
</reference>